<organism evidence="1">
    <name type="scientific">bioreactor metagenome</name>
    <dbReference type="NCBI Taxonomy" id="1076179"/>
    <lineage>
        <taxon>unclassified sequences</taxon>
        <taxon>metagenomes</taxon>
        <taxon>ecological metagenomes</taxon>
    </lineage>
</organism>
<name>A0A645A9V4_9ZZZZ</name>
<accession>A0A645A9V4</accession>
<reference evidence="1" key="1">
    <citation type="submission" date="2019-08" db="EMBL/GenBank/DDBJ databases">
        <authorList>
            <person name="Kucharzyk K."/>
            <person name="Murdoch R.W."/>
            <person name="Higgins S."/>
            <person name="Loffler F."/>
        </authorList>
    </citation>
    <scope>NUCLEOTIDE SEQUENCE</scope>
</reference>
<dbReference type="EMBL" id="VSSQ01012758">
    <property type="protein sequence ID" value="MPM49980.1"/>
    <property type="molecule type" value="Genomic_DNA"/>
</dbReference>
<gene>
    <name evidence="1" type="ORF">SDC9_96714</name>
</gene>
<evidence type="ECO:0000313" key="1">
    <source>
        <dbReference type="EMBL" id="MPM49980.1"/>
    </source>
</evidence>
<protein>
    <submittedName>
        <fullName evidence="1">Uncharacterized protein</fullName>
    </submittedName>
</protein>
<dbReference type="AlphaFoldDB" id="A0A645A9V4"/>
<proteinExistence type="predicted"/>
<comment type="caution">
    <text evidence="1">The sequence shown here is derived from an EMBL/GenBank/DDBJ whole genome shotgun (WGS) entry which is preliminary data.</text>
</comment>
<sequence>MEAQPHHFSRSIDQKQTVRIARIPKIRPGSDFFRHHFVIIDDAQGSPEIRDGVLIAFIEWQIQETRVNVFQTFDLRVVQRNQKVFFSHLVDHVL</sequence>